<dbReference type="GO" id="GO:0005576">
    <property type="term" value="C:extracellular region"/>
    <property type="evidence" value="ECO:0007669"/>
    <property type="project" value="UniProtKB-SubCell"/>
</dbReference>
<dbReference type="InterPro" id="IPR002509">
    <property type="entry name" value="NODB_dom"/>
</dbReference>
<gene>
    <name evidence="5" type="ORF">D4765_03340</name>
</gene>
<keyword evidence="3" id="KW-1133">Transmembrane helix</keyword>
<dbReference type="InterPro" id="IPR051398">
    <property type="entry name" value="Polysacch_Deacetylase"/>
</dbReference>
<dbReference type="AlphaFoldDB" id="A0A4T2CCN9"/>
<evidence type="ECO:0000313" key="6">
    <source>
        <dbReference type="Proteomes" id="UP000306192"/>
    </source>
</evidence>
<reference evidence="5 6" key="1">
    <citation type="journal article" date="2019" name="Microorganisms">
        <title>Systematic Affiliation and Genome Analysis of Subtercola vilae DB165(T) with Particular Emphasis on Cold Adaptation of an Isolate from a High-Altitude Cold Volcano Lake.</title>
        <authorList>
            <person name="Villalobos A.S."/>
            <person name="Wiese J."/>
            <person name="Imhoff J.F."/>
            <person name="Dorador C."/>
            <person name="Keller A."/>
            <person name="Hentschel U."/>
        </authorList>
    </citation>
    <scope>NUCLEOTIDE SEQUENCE [LARGE SCALE GENOMIC DNA]</scope>
    <source>
        <strain evidence="5 6">DB165</strain>
    </source>
</reference>
<comment type="caution">
    <text evidence="5">The sequence shown here is derived from an EMBL/GenBank/DDBJ whole genome shotgun (WGS) entry which is preliminary data.</text>
</comment>
<evidence type="ECO:0000256" key="1">
    <source>
        <dbReference type="ARBA" id="ARBA00004613"/>
    </source>
</evidence>
<dbReference type="SUPFAM" id="SSF88713">
    <property type="entry name" value="Glycoside hydrolase/deacetylase"/>
    <property type="match status" value="1"/>
</dbReference>
<dbReference type="InterPro" id="IPR011330">
    <property type="entry name" value="Glyco_hydro/deAcase_b/a-brl"/>
</dbReference>
<keyword evidence="3" id="KW-0812">Transmembrane</keyword>
<dbReference type="CDD" id="cd10967">
    <property type="entry name" value="CE4_GLA_like_6s"/>
    <property type="match status" value="1"/>
</dbReference>
<dbReference type="PROSITE" id="PS51677">
    <property type="entry name" value="NODB"/>
    <property type="match status" value="1"/>
</dbReference>
<evidence type="ECO:0000256" key="2">
    <source>
        <dbReference type="ARBA" id="ARBA00022729"/>
    </source>
</evidence>
<proteinExistence type="predicted"/>
<keyword evidence="3" id="KW-0472">Membrane</keyword>
<accession>A0A4T2CCN9</accession>
<keyword evidence="6" id="KW-1185">Reference proteome</keyword>
<evidence type="ECO:0000256" key="3">
    <source>
        <dbReference type="SAM" id="Phobius"/>
    </source>
</evidence>
<dbReference type="Gene3D" id="2.60.120.260">
    <property type="entry name" value="Galactose-binding domain-like"/>
    <property type="match status" value="1"/>
</dbReference>
<dbReference type="PANTHER" id="PTHR34216">
    <property type="match status" value="1"/>
</dbReference>
<comment type="subcellular location">
    <subcellularLocation>
        <location evidence="1">Secreted</location>
    </subcellularLocation>
</comment>
<dbReference type="PANTHER" id="PTHR34216:SF3">
    <property type="entry name" value="POLY-BETA-1,6-N-ACETYL-D-GLUCOSAMINE N-DEACETYLASE"/>
    <property type="match status" value="1"/>
</dbReference>
<sequence>MGCEMRNNVVVTDGAGTTQRGGRHRAPRFAAIAVATGLLAGFAVMGVAAPSAIAATTKPLTAVSLTFDDTFSDQLNALAIMSKYKVVGTFYMNSGRVGADGFLTVADLKNIAAAGNEIGGHTVSHPDLPTLSVDEQKRQICNDRVNLTNWGFKLTSFAYPFASSNAQTEQIAAGCGYNSARMLGDIKSRFGCTDCDYAETTPPADPFATAALDEADNTWTLKDLQDSVTNAETAGGWVQLTFHHVCANNCDSLSVSTTIFDQFTSWLAARATSGNTHTKTVGQVIGGAVKPLVTGPAVAAAGPGQNGVVNPGLETTASTGVPSCWTTGGYGNNTAAFAPVTPTHSGVKAEKLTMTNYVDGDGKLLPTLDLGACAPTVVAGHTYSLRTWYNSTAVTQFAVYLRSSLGTWRYWTSSPWFPATAAYTQALWTTPAIPTGMTGISFGLNLFRNGTLSTDDYALYDTVGAPAIAGPVVAAPTPQIAPPVSGKVEVAPPGDATPPK</sequence>
<name>A0A4T2CCN9_9MICO</name>
<organism evidence="5 6">
    <name type="scientific">Subtercola vilae</name>
    <dbReference type="NCBI Taxonomy" id="2056433"/>
    <lineage>
        <taxon>Bacteria</taxon>
        <taxon>Bacillati</taxon>
        <taxon>Actinomycetota</taxon>
        <taxon>Actinomycetes</taxon>
        <taxon>Micrococcales</taxon>
        <taxon>Microbacteriaceae</taxon>
        <taxon>Subtercola</taxon>
    </lineage>
</organism>
<keyword evidence="2" id="KW-0732">Signal</keyword>
<dbReference type="EMBL" id="QYRT01000004">
    <property type="protein sequence ID" value="TIH40168.1"/>
    <property type="molecule type" value="Genomic_DNA"/>
</dbReference>
<dbReference type="GO" id="GO:0005975">
    <property type="term" value="P:carbohydrate metabolic process"/>
    <property type="evidence" value="ECO:0007669"/>
    <property type="project" value="InterPro"/>
</dbReference>
<evidence type="ECO:0000259" key="4">
    <source>
        <dbReference type="PROSITE" id="PS51677"/>
    </source>
</evidence>
<dbReference type="Pfam" id="PF01522">
    <property type="entry name" value="Polysacc_deac_1"/>
    <property type="match status" value="1"/>
</dbReference>
<feature type="domain" description="NodB homology" evidence="4">
    <location>
        <begin position="61"/>
        <end position="141"/>
    </location>
</feature>
<dbReference type="GO" id="GO:0016810">
    <property type="term" value="F:hydrolase activity, acting on carbon-nitrogen (but not peptide) bonds"/>
    <property type="evidence" value="ECO:0007669"/>
    <property type="project" value="InterPro"/>
</dbReference>
<protein>
    <submittedName>
        <fullName evidence="5">Polysaccharide deacetylase</fullName>
    </submittedName>
</protein>
<feature type="transmembrane region" description="Helical" evidence="3">
    <location>
        <begin position="29"/>
        <end position="49"/>
    </location>
</feature>
<dbReference type="Gene3D" id="3.20.20.370">
    <property type="entry name" value="Glycoside hydrolase/deacetylase"/>
    <property type="match status" value="1"/>
</dbReference>
<evidence type="ECO:0000313" key="5">
    <source>
        <dbReference type="EMBL" id="TIH40168.1"/>
    </source>
</evidence>
<dbReference type="Proteomes" id="UP000306192">
    <property type="component" value="Unassembled WGS sequence"/>
</dbReference>